<dbReference type="OrthoDB" id="5376140at2759"/>
<dbReference type="GO" id="GO:0003682">
    <property type="term" value="F:chromatin binding"/>
    <property type="evidence" value="ECO:0007669"/>
    <property type="project" value="InterPro"/>
</dbReference>
<evidence type="ECO:0000256" key="7">
    <source>
        <dbReference type="ARBA" id="ARBA00023242"/>
    </source>
</evidence>
<dbReference type="PANTHER" id="PTHR10629">
    <property type="entry name" value="CYTOSINE-SPECIFIC METHYLTRANSFERASE"/>
    <property type="match status" value="1"/>
</dbReference>
<dbReference type="Gene3D" id="2.30.30.490">
    <property type="match status" value="1"/>
</dbReference>
<dbReference type="PRINTS" id="PR00105">
    <property type="entry name" value="C5METTRFRASE"/>
</dbReference>
<dbReference type="AlphaFoldDB" id="A0A2T2NG75"/>
<evidence type="ECO:0000256" key="3">
    <source>
        <dbReference type="ARBA" id="ARBA00022603"/>
    </source>
</evidence>
<keyword evidence="11" id="KW-1185">Reference proteome</keyword>
<dbReference type="STRING" id="1448308.A0A2T2NG75"/>
<evidence type="ECO:0000256" key="2">
    <source>
        <dbReference type="ARBA" id="ARBA00011975"/>
    </source>
</evidence>
<dbReference type="GO" id="GO:0044027">
    <property type="term" value="P:negative regulation of gene expression via chromosomal CpG island methylation"/>
    <property type="evidence" value="ECO:0007669"/>
    <property type="project" value="TreeGrafter"/>
</dbReference>
<evidence type="ECO:0000313" key="10">
    <source>
        <dbReference type="EMBL" id="PSN64442.1"/>
    </source>
</evidence>
<dbReference type="GO" id="GO:0003677">
    <property type="term" value="F:DNA binding"/>
    <property type="evidence" value="ECO:0007669"/>
    <property type="project" value="UniProtKB-KW"/>
</dbReference>
<keyword evidence="4 8" id="KW-0808">Transferase</keyword>
<evidence type="ECO:0000259" key="9">
    <source>
        <dbReference type="PROSITE" id="PS51038"/>
    </source>
</evidence>
<evidence type="ECO:0000256" key="8">
    <source>
        <dbReference type="PROSITE-ProRule" id="PRU01016"/>
    </source>
</evidence>
<organism evidence="10 11">
    <name type="scientific">Corynespora cassiicola Philippines</name>
    <dbReference type="NCBI Taxonomy" id="1448308"/>
    <lineage>
        <taxon>Eukaryota</taxon>
        <taxon>Fungi</taxon>
        <taxon>Dikarya</taxon>
        <taxon>Ascomycota</taxon>
        <taxon>Pezizomycotina</taxon>
        <taxon>Dothideomycetes</taxon>
        <taxon>Pleosporomycetidae</taxon>
        <taxon>Pleosporales</taxon>
        <taxon>Corynesporascaceae</taxon>
        <taxon>Corynespora</taxon>
    </lineage>
</organism>
<evidence type="ECO:0000313" key="11">
    <source>
        <dbReference type="Proteomes" id="UP000240883"/>
    </source>
</evidence>
<feature type="active site" evidence="8">
    <location>
        <position position="710"/>
    </location>
</feature>
<accession>A0A2T2NG75</accession>
<evidence type="ECO:0000256" key="1">
    <source>
        <dbReference type="ARBA" id="ARBA00004123"/>
    </source>
</evidence>
<dbReference type="InterPro" id="IPR050390">
    <property type="entry name" value="C5-Methyltransferase"/>
</dbReference>
<dbReference type="EMBL" id="KZ678138">
    <property type="protein sequence ID" value="PSN64442.1"/>
    <property type="molecule type" value="Genomic_DNA"/>
</dbReference>
<sequence length="1012" mass="114718">MAGPPIVTVQLPPPDFPRSYAPNWIPPGEHVDEMDAIENIKEEWVRYPVDIPEYDSYTTSRKILIADVNDYEIYISPGHGHRQDSELQPLHHFDTKAKSLSLDGFVSLGNFRHWIEMSAITSYSIEGYDDDGNPGIVVYVQTEAARSDQDYDIWYCLKRPAPPYRRVDKAFRWVSTFGKHVMDYLAIQPIKSVGLDRFRNDFARWLTARFPRNEELKKWMRESQTKDFRMAFHAYVDYLAYQAWNLPESAGLLSHPVWADCMKGDQRTIKQQPIRTKGTITSPTVYRLFKHMYFGECLKEMAPVHEVQQAINKRKQMLGFPKEQDADFVPTSTAKDSNSPIKPGDVVSIRPDEREQKTWGTPGEDWLAYVQGVSPLEDGTMKLSVLWIYHPSDTTIAGAIYPVEREVFLSDNCNCGDLQLRSTDVIRRFTVDWSPKDLNTSKELIIRSKYTENKCFVTLKDEDRQCTCGKPKPSPIDGCRPGETIYYSTVKDGQKILEPGVVRRVNKSLNEITVQRFLRLKRDCPRTPDAVRPGGIADNELVLMDTTINVPAARIDRKCKLRFFPKKIVLSGEVPFPYNLGGAIDFWFFSMEQLPAQQLTFISKAPSWIRQGADPGIDELPDQLRGLSMFSGSGNLDRGLEEGGAVKFEWSVDMSGHAVHTQRANAIDQDKLNIYWGSVDDYLKALLEGHNMTTVARIGNVMFIAAGSPCPGFSCMQQNILSEQSKRNSSHITTFATAVDMYRPLYGILENVPHMSAKRKGLENQNVLSQVVACLVSLGYQVTQFLMDSWNFGSPQRRSRLFIAVTAPGLEPIMAPIHTHSSPEKTTNKSLGTLRNGEKFGEREFYPTPFETVTAGQATAHLPHIGTSNIQTCIRFPDHRLVGIPNRKDRKLMEHIPTFPPSQGYAEAVELGLMPQSLMKKMKENKRSFRRIDQNALFPTIKTNLSPQDGRGDASLHWEEHRPIGVQEAREAQGFPRTEVLIGSTLEQWRLIGNAVDRKVSLAQGFVLREAV</sequence>
<comment type="similarity">
    <text evidence="8">Belongs to the class I-like SAM-binding methyltransferase superfamily. C5-methyltransferase family.</text>
</comment>
<dbReference type="PROSITE" id="PS51038">
    <property type="entry name" value="BAH"/>
    <property type="match status" value="1"/>
</dbReference>
<dbReference type="InterPro" id="IPR057215">
    <property type="entry name" value="DUF7893"/>
</dbReference>
<dbReference type="Pfam" id="PF00145">
    <property type="entry name" value="DNA_methylase"/>
    <property type="match status" value="1"/>
</dbReference>
<dbReference type="Gene3D" id="3.40.50.150">
    <property type="entry name" value="Vaccinia Virus protein VP39"/>
    <property type="match status" value="1"/>
</dbReference>
<dbReference type="GO" id="GO:0003886">
    <property type="term" value="F:DNA (cytosine-5-)-methyltransferase activity"/>
    <property type="evidence" value="ECO:0007669"/>
    <property type="project" value="UniProtKB-EC"/>
</dbReference>
<dbReference type="PANTHER" id="PTHR10629:SF54">
    <property type="entry name" value="DNA METHYLTRANSFERASE DIM-2"/>
    <property type="match status" value="1"/>
</dbReference>
<dbReference type="InterPro" id="IPR043151">
    <property type="entry name" value="BAH_sf"/>
</dbReference>
<dbReference type="Proteomes" id="UP000240883">
    <property type="component" value="Unassembled WGS sequence"/>
</dbReference>
<dbReference type="SUPFAM" id="SSF53335">
    <property type="entry name" value="S-adenosyl-L-methionine-dependent methyltransferases"/>
    <property type="match status" value="1"/>
</dbReference>
<feature type="non-terminal residue" evidence="10">
    <location>
        <position position="1012"/>
    </location>
</feature>
<name>A0A2T2NG75_CORCC</name>
<keyword evidence="6" id="KW-0238">DNA-binding</keyword>
<feature type="domain" description="BAH" evidence="9">
    <location>
        <begin position="339"/>
        <end position="461"/>
    </location>
</feature>
<reference evidence="10 11" key="1">
    <citation type="journal article" date="2018" name="Front. Microbiol.">
        <title>Genome-Wide Analysis of Corynespora cassiicola Leaf Fall Disease Putative Effectors.</title>
        <authorList>
            <person name="Lopez D."/>
            <person name="Ribeiro S."/>
            <person name="Label P."/>
            <person name="Fumanal B."/>
            <person name="Venisse J.S."/>
            <person name="Kohler A."/>
            <person name="de Oliveira R.R."/>
            <person name="Labutti K."/>
            <person name="Lipzen A."/>
            <person name="Lail K."/>
            <person name="Bauer D."/>
            <person name="Ohm R.A."/>
            <person name="Barry K.W."/>
            <person name="Spatafora J."/>
            <person name="Grigoriev I.V."/>
            <person name="Martin F.M."/>
            <person name="Pujade-Renaud V."/>
        </authorList>
    </citation>
    <scope>NUCLEOTIDE SEQUENCE [LARGE SCALE GENOMIC DNA]</scope>
    <source>
        <strain evidence="10 11">Philippines</strain>
    </source>
</reference>
<dbReference type="Pfam" id="PF25423">
    <property type="entry name" value="DUF7893"/>
    <property type="match status" value="1"/>
</dbReference>
<keyword evidence="3 8" id="KW-0489">Methyltransferase</keyword>
<protein>
    <recommendedName>
        <fullName evidence="2">DNA (cytosine-5-)-methyltransferase</fullName>
        <ecNumber evidence="2">2.1.1.37</ecNumber>
    </recommendedName>
</protein>
<dbReference type="EC" id="2.1.1.37" evidence="2"/>
<dbReference type="PROSITE" id="PS51679">
    <property type="entry name" value="SAM_MT_C5"/>
    <property type="match status" value="1"/>
</dbReference>
<evidence type="ECO:0000256" key="5">
    <source>
        <dbReference type="ARBA" id="ARBA00022691"/>
    </source>
</evidence>
<keyword evidence="7" id="KW-0539">Nucleus</keyword>
<evidence type="ECO:0000256" key="6">
    <source>
        <dbReference type="ARBA" id="ARBA00023125"/>
    </source>
</evidence>
<dbReference type="InterPro" id="IPR029063">
    <property type="entry name" value="SAM-dependent_MTases_sf"/>
</dbReference>
<evidence type="ECO:0000256" key="4">
    <source>
        <dbReference type="ARBA" id="ARBA00022679"/>
    </source>
</evidence>
<dbReference type="InterPro" id="IPR001525">
    <property type="entry name" value="C5_MeTfrase"/>
</dbReference>
<gene>
    <name evidence="10" type="ORF">BS50DRAFT_498039</name>
</gene>
<keyword evidence="5 8" id="KW-0949">S-adenosyl-L-methionine</keyword>
<dbReference type="InterPro" id="IPR001025">
    <property type="entry name" value="BAH_dom"/>
</dbReference>
<comment type="subcellular location">
    <subcellularLocation>
        <location evidence="1">Nucleus</location>
    </subcellularLocation>
</comment>
<dbReference type="Gene3D" id="3.90.120.10">
    <property type="entry name" value="DNA Methylase, subunit A, domain 2"/>
    <property type="match status" value="1"/>
</dbReference>
<dbReference type="GO" id="GO:0032259">
    <property type="term" value="P:methylation"/>
    <property type="evidence" value="ECO:0007669"/>
    <property type="project" value="UniProtKB-KW"/>
</dbReference>
<dbReference type="GO" id="GO:0005634">
    <property type="term" value="C:nucleus"/>
    <property type="evidence" value="ECO:0007669"/>
    <property type="project" value="UniProtKB-SubCell"/>
</dbReference>
<proteinExistence type="inferred from homology"/>